<comment type="caution">
    <text evidence="1">The sequence shown here is derived from an EMBL/GenBank/DDBJ whole genome shotgun (WGS) entry which is preliminary data.</text>
</comment>
<dbReference type="Proteomes" id="UP000609849">
    <property type="component" value="Unassembled WGS sequence"/>
</dbReference>
<dbReference type="RefSeq" id="WP_153971646.1">
    <property type="nucleotide sequence ID" value="NZ_JACRWE010000003.1"/>
</dbReference>
<accession>A0ABR7JPQ3</accession>
<keyword evidence="2" id="KW-1185">Reference proteome</keyword>
<name>A0ABR7JPQ3_9FIRM</name>
<organism evidence="1 2">
    <name type="scientific">Romboutsia faecis</name>
    <dbReference type="NCBI Taxonomy" id="2764597"/>
    <lineage>
        <taxon>Bacteria</taxon>
        <taxon>Bacillati</taxon>
        <taxon>Bacillota</taxon>
        <taxon>Clostridia</taxon>
        <taxon>Peptostreptococcales</taxon>
        <taxon>Peptostreptococcaceae</taxon>
        <taxon>Romboutsia</taxon>
    </lineage>
</organism>
<evidence type="ECO:0000313" key="1">
    <source>
        <dbReference type="EMBL" id="MBC5996888.1"/>
    </source>
</evidence>
<proteinExistence type="predicted"/>
<dbReference type="EMBL" id="JACRWE010000003">
    <property type="protein sequence ID" value="MBC5996888.1"/>
    <property type="molecule type" value="Genomic_DNA"/>
</dbReference>
<gene>
    <name evidence="1" type="ORF">H8923_08955</name>
</gene>
<protein>
    <submittedName>
        <fullName evidence="1">Uncharacterized protein</fullName>
    </submittedName>
</protein>
<evidence type="ECO:0000313" key="2">
    <source>
        <dbReference type="Proteomes" id="UP000609849"/>
    </source>
</evidence>
<sequence length="58" mass="6866">MDNKNNNEREELDNNETIKKLLKEHDNKMEIAKEISTNKKVAEVLGDRLARKRRFPPC</sequence>
<reference evidence="1 2" key="1">
    <citation type="submission" date="2020-08" db="EMBL/GenBank/DDBJ databases">
        <authorList>
            <person name="Liu C."/>
            <person name="Sun Q."/>
        </authorList>
    </citation>
    <scope>NUCLEOTIDE SEQUENCE [LARGE SCALE GENOMIC DNA]</scope>
    <source>
        <strain evidence="1 2">NSJ-18</strain>
    </source>
</reference>